<dbReference type="InterPro" id="IPR001461">
    <property type="entry name" value="Aspartic_peptidase_A1"/>
</dbReference>
<dbReference type="PANTHER" id="PTHR47966:SF51">
    <property type="entry name" value="BETA-SITE APP-CLEAVING ENZYME, ISOFORM A-RELATED"/>
    <property type="match status" value="1"/>
</dbReference>
<keyword evidence="4" id="KW-1185">Reference proteome</keyword>
<organism evidence="3 4">
    <name type="scientific">Colletotrichum spaethianum</name>
    <dbReference type="NCBI Taxonomy" id="700344"/>
    <lineage>
        <taxon>Eukaryota</taxon>
        <taxon>Fungi</taxon>
        <taxon>Dikarya</taxon>
        <taxon>Ascomycota</taxon>
        <taxon>Pezizomycotina</taxon>
        <taxon>Sordariomycetes</taxon>
        <taxon>Hypocreomycetidae</taxon>
        <taxon>Glomerellales</taxon>
        <taxon>Glomerellaceae</taxon>
        <taxon>Colletotrichum</taxon>
        <taxon>Colletotrichum spaethianum species complex</taxon>
    </lineage>
</organism>
<accession>A0AA37L5N8</accession>
<dbReference type="EMBL" id="BQXU01000004">
    <property type="protein sequence ID" value="GKT42343.1"/>
    <property type="molecule type" value="Genomic_DNA"/>
</dbReference>
<dbReference type="PROSITE" id="PS51767">
    <property type="entry name" value="PEPTIDASE_A1"/>
    <property type="match status" value="1"/>
</dbReference>
<comment type="caution">
    <text evidence="3">The sequence shown here is derived from an EMBL/GenBank/DDBJ whole genome shotgun (WGS) entry which is preliminary data.</text>
</comment>
<proteinExistence type="inferred from homology"/>
<dbReference type="RefSeq" id="XP_049124693.1">
    <property type="nucleotide sequence ID" value="XM_049268736.1"/>
</dbReference>
<dbReference type="InterPro" id="IPR034164">
    <property type="entry name" value="Pepsin-like_dom"/>
</dbReference>
<dbReference type="AlphaFoldDB" id="A0AA37L5N8"/>
<evidence type="ECO:0000313" key="3">
    <source>
        <dbReference type="EMBL" id="GKT42343.1"/>
    </source>
</evidence>
<sequence>MPTDNDQDGRYGLTSPYIIKVDFGGLPTSGLAIGLVYESALREGQNDSLSGIFSLNMRAVSRQLHFNNRLPPMEALFEPQKLREPKFSLTSPRHGDPISAQTSKLTLGGLGEEAAGYNITYGPVFIYNYNDFPLDCQGWTVQLEGVRINGVEIKMTNGLILPEGKYLSMTDSGRSLMYFRPEELDAIATQFKGLIVYSGNRDVCFDCSIPQLMELKYFGEWYAVDPLDLVIPSDHGFVNGTQYCHAALGRRAFAGSIIGPPFLRSVVSVFDYLSSDLVPQPRVGLAGLVNGAAAVARYPDVLPHRLL</sequence>
<dbReference type="GO" id="GO:0006508">
    <property type="term" value="P:proteolysis"/>
    <property type="evidence" value="ECO:0007669"/>
    <property type="project" value="InterPro"/>
</dbReference>
<protein>
    <submittedName>
        <fullName evidence="3">Aspartic-type endopeptidase</fullName>
    </submittedName>
</protein>
<dbReference type="PANTHER" id="PTHR47966">
    <property type="entry name" value="BETA-SITE APP-CLEAVING ENZYME, ISOFORM A-RELATED"/>
    <property type="match status" value="1"/>
</dbReference>
<evidence type="ECO:0000256" key="1">
    <source>
        <dbReference type="ARBA" id="ARBA00007447"/>
    </source>
</evidence>
<dbReference type="Gene3D" id="2.40.70.10">
    <property type="entry name" value="Acid Proteases"/>
    <property type="match status" value="1"/>
</dbReference>
<name>A0AA37L5N8_9PEZI</name>
<feature type="domain" description="Peptidase A1" evidence="2">
    <location>
        <begin position="1"/>
        <end position="286"/>
    </location>
</feature>
<gene>
    <name evidence="3" type="ORF">ColSpa_02524</name>
</gene>
<dbReference type="Proteomes" id="UP001055115">
    <property type="component" value="Unassembled WGS sequence"/>
</dbReference>
<dbReference type="Pfam" id="PF00026">
    <property type="entry name" value="Asp"/>
    <property type="match status" value="1"/>
</dbReference>
<dbReference type="CDD" id="cd05471">
    <property type="entry name" value="pepsin_like"/>
    <property type="match status" value="1"/>
</dbReference>
<dbReference type="InterPro" id="IPR033121">
    <property type="entry name" value="PEPTIDASE_A1"/>
</dbReference>
<evidence type="ECO:0000313" key="4">
    <source>
        <dbReference type="Proteomes" id="UP001055115"/>
    </source>
</evidence>
<dbReference type="GeneID" id="73323326"/>
<comment type="similarity">
    <text evidence="1">Belongs to the peptidase A1 family.</text>
</comment>
<dbReference type="SUPFAM" id="SSF50630">
    <property type="entry name" value="Acid proteases"/>
    <property type="match status" value="1"/>
</dbReference>
<reference evidence="3 4" key="1">
    <citation type="submission" date="2022-03" db="EMBL/GenBank/DDBJ databases">
        <title>Genome data of Colletotrichum spp.</title>
        <authorList>
            <person name="Utami Y.D."/>
            <person name="Hiruma K."/>
        </authorList>
    </citation>
    <scope>NUCLEOTIDE SEQUENCE [LARGE SCALE GENOMIC DNA]</scope>
    <source>
        <strain evidence="3 4">MAFF 239500</strain>
    </source>
</reference>
<evidence type="ECO:0000259" key="2">
    <source>
        <dbReference type="PROSITE" id="PS51767"/>
    </source>
</evidence>
<dbReference type="GO" id="GO:0004190">
    <property type="term" value="F:aspartic-type endopeptidase activity"/>
    <property type="evidence" value="ECO:0007669"/>
    <property type="project" value="InterPro"/>
</dbReference>
<dbReference type="InterPro" id="IPR021109">
    <property type="entry name" value="Peptidase_aspartic_dom_sf"/>
</dbReference>